<protein>
    <submittedName>
        <fullName evidence="1">Uncharacterized protein</fullName>
    </submittedName>
</protein>
<dbReference type="EMBL" id="RFLV01000009">
    <property type="protein sequence ID" value="TIH06237.1"/>
    <property type="molecule type" value="Genomic_DNA"/>
</dbReference>
<evidence type="ECO:0000313" key="2">
    <source>
        <dbReference type="Proteomes" id="UP000307541"/>
    </source>
</evidence>
<evidence type="ECO:0000313" key="1">
    <source>
        <dbReference type="EMBL" id="TIH06237.1"/>
    </source>
</evidence>
<dbReference type="AlphaFoldDB" id="A0A4T1ZQL3"/>
<gene>
    <name evidence="1" type="ORF">D8779_20400</name>
</gene>
<accession>A0A4T1ZQL3</accession>
<reference evidence="1 2" key="1">
    <citation type="submission" date="2018-10" db="EMBL/GenBank/DDBJ databases">
        <title>Pseudomonas leptonychotis sp. nov., isolated from Weddell seals in Antarctica.</title>
        <authorList>
            <person name="Novakova D."/>
            <person name="Svec P."/>
            <person name="Kralova S."/>
            <person name="Kristofova L."/>
            <person name="Zeman M."/>
            <person name="Pantucek R."/>
            <person name="Maslanova I."/>
            <person name="Sedlacek I."/>
        </authorList>
    </citation>
    <scope>NUCLEOTIDE SEQUENCE [LARGE SCALE GENOMIC DNA]</scope>
    <source>
        <strain evidence="1 2">CCM 8849</strain>
    </source>
</reference>
<organism evidence="1 2">
    <name type="scientific">Pseudomonas leptonychotis</name>
    <dbReference type="NCBI Taxonomy" id="2448482"/>
    <lineage>
        <taxon>Bacteria</taxon>
        <taxon>Pseudomonadati</taxon>
        <taxon>Pseudomonadota</taxon>
        <taxon>Gammaproteobacteria</taxon>
        <taxon>Pseudomonadales</taxon>
        <taxon>Pseudomonadaceae</taxon>
        <taxon>Pseudomonas</taxon>
    </lineage>
</organism>
<comment type="caution">
    <text evidence="1">The sequence shown here is derived from an EMBL/GenBank/DDBJ whole genome shotgun (WGS) entry which is preliminary data.</text>
</comment>
<keyword evidence="2" id="KW-1185">Reference proteome</keyword>
<dbReference type="OrthoDB" id="1243570at2"/>
<sequence length="185" mass="21211">MREFIELIKSRSDEHDMAFSRIHDLPGSMMSILRQELDSLIRVLYLLSIPDLIERNRLMACTINGERWTVQTPKRKMAIVTDAMMVEVAENFAGWARSVYKFGCAFIHLSNFHGYNALNPLDSISAEEKSDILSHMRNYHGGPTSDSPTFHELASYFPKVFEKIKGNLECYLDMLSENAPPEHVL</sequence>
<dbReference type="Proteomes" id="UP000307541">
    <property type="component" value="Unassembled WGS sequence"/>
</dbReference>
<name>A0A4T1ZQL3_9PSED</name>
<proteinExistence type="predicted"/>